<dbReference type="Pfam" id="PF09349">
    <property type="entry name" value="OHCU_decarbox"/>
    <property type="match status" value="1"/>
</dbReference>
<comment type="caution">
    <text evidence="8">The sequence shown here is derived from an EMBL/GenBank/DDBJ whole genome shotgun (WGS) entry which is preliminary data.</text>
</comment>
<organism evidence="8 9">
    <name type="scientific">Priestia endophytica</name>
    <dbReference type="NCBI Taxonomy" id="135735"/>
    <lineage>
        <taxon>Bacteria</taxon>
        <taxon>Bacillati</taxon>
        <taxon>Bacillota</taxon>
        <taxon>Bacilli</taxon>
        <taxon>Bacillales</taxon>
        <taxon>Bacillaceae</taxon>
        <taxon>Priestia</taxon>
    </lineage>
</organism>
<evidence type="ECO:0000256" key="4">
    <source>
        <dbReference type="ARBA" id="ARBA00022631"/>
    </source>
</evidence>
<sequence length="164" mass="19145">MITINDLNEMPLSEFVEKLKDIFEHSPWVVQRVGEFRPFSSRKDLYEQMITVVKTASKGEKLDLIQAHPHLGTRKTMSSFSTSEQKNAGLSQLSEAEYGSLLDMNQQYVQRFDFPFILAVRGKNKNEILQAMRNRLKNSKEQEFNQALAEIYQIVRFRIEDQII</sequence>
<feature type="domain" description="Oxo-4-hydroxy-4-carboxy-5-ureidoimidazoline decarboxylase" evidence="7">
    <location>
        <begin position="8"/>
        <end position="160"/>
    </location>
</feature>
<reference evidence="8 9" key="1">
    <citation type="submission" date="2016-03" db="EMBL/GenBank/DDBJ databases">
        <title>Comparison of Bacillus endophyticus and B. anthracis characteristics using whole genome sequence analysis and microbiological techniques.</title>
        <authorList>
            <person name="Lekota K.E."/>
            <person name="Mafofo J."/>
            <person name="Rees J."/>
            <person name="Muchadeyi F.C."/>
            <person name="Madoroba E."/>
            <person name="Van Heerden H."/>
        </authorList>
    </citation>
    <scope>NUCLEOTIDE SEQUENCE [LARGE SCALE GENOMIC DNA]</scope>
    <source>
        <strain evidence="8 9">3631_10C</strain>
    </source>
</reference>
<dbReference type="Proteomes" id="UP000250174">
    <property type="component" value="Unassembled WGS sequence"/>
</dbReference>
<evidence type="ECO:0000259" key="7">
    <source>
        <dbReference type="Pfam" id="PF09349"/>
    </source>
</evidence>
<dbReference type="PANTHER" id="PTHR43466">
    <property type="entry name" value="2-OXO-4-HYDROXY-4-CARBOXY-5-UREIDOIMIDAZOLINE DECARBOXYLASE-RELATED"/>
    <property type="match status" value="1"/>
</dbReference>
<keyword evidence="4" id="KW-0659">Purine metabolism</keyword>
<evidence type="ECO:0000256" key="5">
    <source>
        <dbReference type="ARBA" id="ARBA00022793"/>
    </source>
</evidence>
<dbReference type="Gene3D" id="1.10.3330.10">
    <property type="entry name" value="Oxo-4-hydroxy-4-carboxy-5-ureidoimidazoline decarboxylase"/>
    <property type="match status" value="1"/>
</dbReference>
<dbReference type="InterPro" id="IPR036778">
    <property type="entry name" value="OHCU_decarboxylase_sf"/>
</dbReference>
<dbReference type="AlphaFoldDB" id="A0AAX1QAZ1"/>
<comment type="catalytic activity">
    <reaction evidence="1">
        <text>5-hydroxy-2-oxo-4-ureido-2,5-dihydro-1H-imidazole-5-carboxylate + H(+) = (S)-allantoin + CO2</text>
        <dbReference type="Rhea" id="RHEA:26301"/>
        <dbReference type="ChEBI" id="CHEBI:15378"/>
        <dbReference type="ChEBI" id="CHEBI:15678"/>
        <dbReference type="ChEBI" id="CHEBI:16526"/>
        <dbReference type="ChEBI" id="CHEBI:58639"/>
        <dbReference type="EC" id="4.1.1.97"/>
    </reaction>
</comment>
<evidence type="ECO:0000313" key="9">
    <source>
        <dbReference type="Proteomes" id="UP000250174"/>
    </source>
</evidence>
<dbReference type="NCBIfam" id="TIGR03164">
    <property type="entry name" value="UHCUDC"/>
    <property type="match status" value="1"/>
</dbReference>
<keyword evidence="5" id="KW-0210">Decarboxylase</keyword>
<dbReference type="InterPro" id="IPR018020">
    <property type="entry name" value="OHCU_decarboxylase"/>
</dbReference>
<evidence type="ECO:0000256" key="3">
    <source>
        <dbReference type="ARBA" id="ARBA00012257"/>
    </source>
</evidence>
<comment type="pathway">
    <text evidence="2">Purine metabolism; urate degradation; (S)-allantoin from urate: step 3/3.</text>
</comment>
<proteinExistence type="predicted"/>
<evidence type="ECO:0000256" key="6">
    <source>
        <dbReference type="ARBA" id="ARBA00023239"/>
    </source>
</evidence>
<accession>A0AAX1QAZ1</accession>
<dbReference type="EMBL" id="LVYK01000011">
    <property type="protein sequence ID" value="RAS78969.1"/>
    <property type="molecule type" value="Genomic_DNA"/>
</dbReference>
<dbReference type="SUPFAM" id="SSF158694">
    <property type="entry name" value="UraD-Like"/>
    <property type="match status" value="1"/>
</dbReference>
<dbReference type="GO" id="GO:0051997">
    <property type="term" value="F:2-oxo-4-hydroxy-4-carboxy-5-ureidoimidazoline decarboxylase activity"/>
    <property type="evidence" value="ECO:0007669"/>
    <property type="project" value="UniProtKB-EC"/>
</dbReference>
<dbReference type="RefSeq" id="WP_113715657.1">
    <property type="nucleotide sequence ID" value="NZ_LVYK01000011.1"/>
</dbReference>
<dbReference type="InterPro" id="IPR017580">
    <property type="entry name" value="OHCU_decarboxylase-1"/>
</dbReference>
<dbReference type="GO" id="GO:0019628">
    <property type="term" value="P:urate catabolic process"/>
    <property type="evidence" value="ECO:0007669"/>
    <property type="project" value="TreeGrafter"/>
</dbReference>
<dbReference type="GO" id="GO:0000255">
    <property type="term" value="P:allantoin metabolic process"/>
    <property type="evidence" value="ECO:0007669"/>
    <property type="project" value="InterPro"/>
</dbReference>
<name>A0AAX1QAZ1_9BACI</name>
<evidence type="ECO:0000256" key="1">
    <source>
        <dbReference type="ARBA" id="ARBA00001163"/>
    </source>
</evidence>
<evidence type="ECO:0000256" key="2">
    <source>
        <dbReference type="ARBA" id="ARBA00004754"/>
    </source>
</evidence>
<gene>
    <name evidence="8" type="ORF">A3864_07530</name>
</gene>
<dbReference type="EC" id="4.1.1.97" evidence="3"/>
<dbReference type="GO" id="GO:0006144">
    <property type="term" value="P:purine nucleobase metabolic process"/>
    <property type="evidence" value="ECO:0007669"/>
    <property type="project" value="UniProtKB-KW"/>
</dbReference>
<keyword evidence="6" id="KW-0456">Lyase</keyword>
<protein>
    <recommendedName>
        <fullName evidence="3">2-oxo-4-hydroxy-4-carboxy-5-ureidoimidazoline decarboxylase</fullName>
        <ecNumber evidence="3">4.1.1.97</ecNumber>
    </recommendedName>
</protein>
<evidence type="ECO:0000313" key="8">
    <source>
        <dbReference type="EMBL" id="RAS78969.1"/>
    </source>
</evidence>
<dbReference type="PANTHER" id="PTHR43466:SF1">
    <property type="entry name" value="2-OXO-4-HYDROXY-4-CARBOXY-5-UREIDOIMIDAZOLINE DECARBOXYLASE-RELATED"/>
    <property type="match status" value="1"/>
</dbReference>